<accession>A0ACC0XD81</accession>
<reference evidence="2" key="1">
    <citation type="journal article" date="2023" name="G3 (Bethesda)">
        <title>Genome assembly and association tests identify interacting loci associated with vigor, precocity, and sex in interspecific pistachio rootstocks.</title>
        <authorList>
            <person name="Palmer W."/>
            <person name="Jacygrad E."/>
            <person name="Sagayaradj S."/>
            <person name="Cavanaugh K."/>
            <person name="Han R."/>
            <person name="Bertier L."/>
            <person name="Beede B."/>
            <person name="Kafkas S."/>
            <person name="Golino D."/>
            <person name="Preece J."/>
            <person name="Michelmore R."/>
        </authorList>
    </citation>
    <scope>NUCLEOTIDE SEQUENCE [LARGE SCALE GENOMIC DNA]</scope>
</reference>
<name>A0ACC0XD81_9ROSI</name>
<organism evidence="1 2">
    <name type="scientific">Pistacia integerrima</name>
    <dbReference type="NCBI Taxonomy" id="434235"/>
    <lineage>
        <taxon>Eukaryota</taxon>
        <taxon>Viridiplantae</taxon>
        <taxon>Streptophyta</taxon>
        <taxon>Embryophyta</taxon>
        <taxon>Tracheophyta</taxon>
        <taxon>Spermatophyta</taxon>
        <taxon>Magnoliopsida</taxon>
        <taxon>eudicotyledons</taxon>
        <taxon>Gunneridae</taxon>
        <taxon>Pentapetalae</taxon>
        <taxon>rosids</taxon>
        <taxon>malvids</taxon>
        <taxon>Sapindales</taxon>
        <taxon>Anacardiaceae</taxon>
        <taxon>Pistacia</taxon>
    </lineage>
</organism>
<dbReference type="EMBL" id="CM047748">
    <property type="protein sequence ID" value="KAJ0015249.1"/>
    <property type="molecule type" value="Genomic_DNA"/>
</dbReference>
<keyword evidence="2" id="KW-1185">Reference proteome</keyword>
<sequence length="34" mass="3883">MFPNLPVTCFQSANLLKIRTVLLTFILPTVSFRT</sequence>
<comment type="caution">
    <text evidence="1">The sequence shown here is derived from an EMBL/GenBank/DDBJ whole genome shotgun (WGS) entry which is preliminary data.</text>
</comment>
<gene>
    <name evidence="1" type="ORF">Pint_21335</name>
</gene>
<dbReference type="Proteomes" id="UP001163603">
    <property type="component" value="Chromosome 13"/>
</dbReference>
<evidence type="ECO:0000313" key="1">
    <source>
        <dbReference type="EMBL" id="KAJ0015249.1"/>
    </source>
</evidence>
<protein>
    <submittedName>
        <fullName evidence="1">Uncharacterized protein</fullName>
    </submittedName>
</protein>
<proteinExistence type="predicted"/>
<evidence type="ECO:0000313" key="2">
    <source>
        <dbReference type="Proteomes" id="UP001163603"/>
    </source>
</evidence>